<comment type="caution">
    <text evidence="2">The sequence shown here is derived from an EMBL/GenBank/DDBJ whole genome shotgun (WGS) entry which is preliminary data.</text>
</comment>
<dbReference type="Proteomes" id="UP000012527">
    <property type="component" value="Unassembled WGS sequence"/>
</dbReference>
<proteinExistence type="predicted"/>
<accession>N2BNE7</accession>
<feature type="compositionally biased region" description="Basic and acidic residues" evidence="1">
    <location>
        <begin position="19"/>
        <end position="39"/>
    </location>
</feature>
<dbReference type="HOGENOM" id="CLU_3044046_0_0_7"/>
<name>N2BNE7_9HELI</name>
<sequence>MGGGGVTNPLFAEGVNIDKAIDGKDLNNEESGKYNKDTVNRGWWGAKGRQHKTR</sequence>
<evidence type="ECO:0000313" key="3">
    <source>
        <dbReference type="Proteomes" id="UP000012527"/>
    </source>
</evidence>
<evidence type="ECO:0000256" key="1">
    <source>
        <dbReference type="SAM" id="MobiDB-lite"/>
    </source>
</evidence>
<protein>
    <submittedName>
        <fullName evidence="2">Uncharacterized protein</fullName>
    </submittedName>
</protein>
<organism evidence="2 3">
    <name type="scientific">Helicobacter bilis WiWa</name>
    <dbReference type="NCBI Taxonomy" id="1235804"/>
    <lineage>
        <taxon>Bacteria</taxon>
        <taxon>Pseudomonadati</taxon>
        <taxon>Campylobacterota</taxon>
        <taxon>Epsilonproteobacteria</taxon>
        <taxon>Campylobacterales</taxon>
        <taxon>Helicobacteraceae</taxon>
        <taxon>Helicobacter</taxon>
    </lineage>
</organism>
<feature type="region of interest" description="Disordered" evidence="1">
    <location>
        <begin position="19"/>
        <end position="54"/>
    </location>
</feature>
<dbReference type="EMBL" id="AQFW01000007">
    <property type="protein sequence ID" value="EMZ39978.1"/>
    <property type="molecule type" value="Genomic_DNA"/>
</dbReference>
<evidence type="ECO:0000313" key="2">
    <source>
        <dbReference type="EMBL" id="EMZ39978.1"/>
    </source>
</evidence>
<gene>
    <name evidence="2" type="ORF">C826_00804</name>
</gene>
<reference evidence="2 3" key="1">
    <citation type="submission" date="2013-02" db="EMBL/GenBank/DDBJ databases">
        <title>The Genome Sequence of Helicobacter bilis WiWa.</title>
        <authorList>
            <consortium name="The Broad Institute Genome Sequencing Platform"/>
            <person name="Ward D."/>
            <person name="Overstreet A.-M.C."/>
            <person name="Ramer-Tait A.E."/>
            <person name="Phillips G.J."/>
            <person name="Wannemuehler M.J."/>
            <person name="Walker B."/>
            <person name="Young S.K."/>
            <person name="Zeng Q."/>
            <person name="Gargeya S."/>
            <person name="Fitzgerald M."/>
            <person name="Haas B."/>
            <person name="Abouelleil A."/>
            <person name="Alvarado L."/>
            <person name="Arachchi H.M."/>
            <person name="Berlin A.M."/>
            <person name="Chapman S.B."/>
            <person name="Dewar J."/>
            <person name="Goldberg J."/>
            <person name="Griggs A."/>
            <person name="Gujja S."/>
            <person name="Hansen M."/>
            <person name="Howarth C."/>
            <person name="Imamovic A."/>
            <person name="Larimer J."/>
            <person name="McCowan C."/>
            <person name="Murphy C."/>
            <person name="Neiman D."/>
            <person name="Pearson M."/>
            <person name="Priest M."/>
            <person name="Roberts A."/>
            <person name="Saif S."/>
            <person name="Shea T."/>
            <person name="Sisk P."/>
            <person name="Sykes S."/>
            <person name="Wortman J."/>
            <person name="Nusbaum C."/>
            <person name="Birren B."/>
        </authorList>
    </citation>
    <scope>NUCLEOTIDE SEQUENCE [LARGE SCALE GENOMIC DNA]</scope>
    <source>
        <strain evidence="2 3">WiWa</strain>
    </source>
</reference>
<dbReference type="AlphaFoldDB" id="N2BNE7"/>